<dbReference type="GO" id="GO:0005634">
    <property type="term" value="C:nucleus"/>
    <property type="evidence" value="ECO:0007669"/>
    <property type="project" value="TreeGrafter"/>
</dbReference>
<dbReference type="PANTHER" id="PTHR43138:SF2">
    <property type="entry name" value="PROTEIN SPT10"/>
    <property type="match status" value="1"/>
</dbReference>
<dbReference type="AlphaFoldDB" id="A0A1E3NHQ0"/>
<dbReference type="Pfam" id="PF00583">
    <property type="entry name" value="Acetyltransf_1"/>
    <property type="match status" value="1"/>
</dbReference>
<feature type="non-terminal residue" evidence="2">
    <location>
        <position position="218"/>
    </location>
</feature>
<dbReference type="SUPFAM" id="SSF55729">
    <property type="entry name" value="Acyl-CoA N-acyltransferases (Nat)"/>
    <property type="match status" value="1"/>
</dbReference>
<feature type="domain" description="N-acetyltransferase" evidence="1">
    <location>
        <begin position="52"/>
        <end position="218"/>
    </location>
</feature>
<gene>
    <name evidence="2" type="ORF">PICMEDRAFT_35736</name>
</gene>
<dbReference type="RefSeq" id="XP_019016201.1">
    <property type="nucleotide sequence ID" value="XM_019162964.1"/>
</dbReference>
<protein>
    <recommendedName>
        <fullName evidence="1">N-acetyltransferase domain-containing protein</fullName>
    </recommendedName>
</protein>
<sequence length="218" mass="25236">MSEFNNVVFSRNHYTPHYSTPYRIERVTIHLKDLDTTATIYPLFNINQAPTNLIRFLSQEYNDEILRGDTLPFFDKLAVEEFQNFWFGQFAAVMCIGDEPELSEDITVNEWAKRCLGSFFIKSAYPGRCSHICTTNFLVNAGIRRRGIGFYMCECFLRWAPTLGYSRCIIDLVFETNIGLKRLLEKCGFHKVGKVNSCAMLKSTKDILINSFIFTKEL</sequence>
<dbReference type="PROSITE" id="PS51186">
    <property type="entry name" value="GNAT"/>
    <property type="match status" value="1"/>
</dbReference>
<evidence type="ECO:0000313" key="2">
    <source>
        <dbReference type="EMBL" id="ODQ45088.1"/>
    </source>
</evidence>
<dbReference type="STRING" id="763406.A0A1E3NHQ0"/>
<dbReference type="OrthoDB" id="10264707at2759"/>
<dbReference type="GeneID" id="30179651"/>
<dbReference type="InterPro" id="IPR016181">
    <property type="entry name" value="Acyl_CoA_acyltransferase"/>
</dbReference>
<dbReference type="EMBL" id="KV454005">
    <property type="protein sequence ID" value="ODQ45088.1"/>
    <property type="molecule type" value="Genomic_DNA"/>
</dbReference>
<reference evidence="2 3" key="1">
    <citation type="journal article" date="2016" name="Proc. Natl. Acad. Sci. U.S.A.">
        <title>Comparative genomics of biotechnologically important yeasts.</title>
        <authorList>
            <person name="Riley R."/>
            <person name="Haridas S."/>
            <person name="Wolfe K.H."/>
            <person name="Lopes M.R."/>
            <person name="Hittinger C.T."/>
            <person name="Goeker M."/>
            <person name="Salamov A.A."/>
            <person name="Wisecaver J.H."/>
            <person name="Long T.M."/>
            <person name="Calvey C.H."/>
            <person name="Aerts A.L."/>
            <person name="Barry K.W."/>
            <person name="Choi C."/>
            <person name="Clum A."/>
            <person name="Coughlan A.Y."/>
            <person name="Deshpande S."/>
            <person name="Douglass A.P."/>
            <person name="Hanson S.J."/>
            <person name="Klenk H.-P."/>
            <person name="LaButti K.M."/>
            <person name="Lapidus A."/>
            <person name="Lindquist E.A."/>
            <person name="Lipzen A.M."/>
            <person name="Meier-Kolthoff J.P."/>
            <person name="Ohm R.A."/>
            <person name="Otillar R.P."/>
            <person name="Pangilinan J.L."/>
            <person name="Peng Y."/>
            <person name="Rokas A."/>
            <person name="Rosa C.A."/>
            <person name="Scheuner C."/>
            <person name="Sibirny A.A."/>
            <person name="Slot J.C."/>
            <person name="Stielow J.B."/>
            <person name="Sun H."/>
            <person name="Kurtzman C.P."/>
            <person name="Blackwell M."/>
            <person name="Grigoriev I.V."/>
            <person name="Jeffries T.W."/>
        </authorList>
    </citation>
    <scope>NUCLEOTIDE SEQUENCE [LARGE SCALE GENOMIC DNA]</scope>
    <source>
        <strain evidence="2 3">NRRL Y-2026</strain>
    </source>
</reference>
<evidence type="ECO:0000313" key="3">
    <source>
        <dbReference type="Proteomes" id="UP000094455"/>
    </source>
</evidence>
<proteinExistence type="predicted"/>
<evidence type="ECO:0000259" key="1">
    <source>
        <dbReference type="PROSITE" id="PS51186"/>
    </source>
</evidence>
<dbReference type="InterPro" id="IPR052742">
    <property type="entry name" value="Mito_N-acetyltransferase"/>
</dbReference>
<accession>A0A1E3NHQ0</accession>
<keyword evidence="3" id="KW-1185">Reference proteome</keyword>
<dbReference type="GO" id="GO:0016747">
    <property type="term" value="F:acyltransferase activity, transferring groups other than amino-acyl groups"/>
    <property type="evidence" value="ECO:0007669"/>
    <property type="project" value="InterPro"/>
</dbReference>
<dbReference type="InterPro" id="IPR000182">
    <property type="entry name" value="GNAT_dom"/>
</dbReference>
<dbReference type="Proteomes" id="UP000094455">
    <property type="component" value="Unassembled WGS sequence"/>
</dbReference>
<dbReference type="PANTHER" id="PTHR43138">
    <property type="entry name" value="ACETYLTRANSFERASE, GNAT FAMILY"/>
    <property type="match status" value="1"/>
</dbReference>
<dbReference type="Gene3D" id="3.40.630.30">
    <property type="match status" value="1"/>
</dbReference>
<name>A0A1E3NHQ0_9ASCO</name>
<organism evidence="2 3">
    <name type="scientific">Pichia membranifaciens NRRL Y-2026</name>
    <dbReference type="NCBI Taxonomy" id="763406"/>
    <lineage>
        <taxon>Eukaryota</taxon>
        <taxon>Fungi</taxon>
        <taxon>Dikarya</taxon>
        <taxon>Ascomycota</taxon>
        <taxon>Saccharomycotina</taxon>
        <taxon>Pichiomycetes</taxon>
        <taxon>Pichiales</taxon>
        <taxon>Pichiaceae</taxon>
        <taxon>Pichia</taxon>
    </lineage>
</organism>